<evidence type="ECO:0000313" key="5">
    <source>
        <dbReference type="Proteomes" id="UP000823561"/>
    </source>
</evidence>
<keyword evidence="2" id="KW-0812">Transmembrane</keyword>
<dbReference type="InterPro" id="IPR013783">
    <property type="entry name" value="Ig-like_fold"/>
</dbReference>
<organism evidence="4 5">
    <name type="scientific">Alosa alosa</name>
    <name type="common">allis shad</name>
    <dbReference type="NCBI Taxonomy" id="278164"/>
    <lineage>
        <taxon>Eukaryota</taxon>
        <taxon>Metazoa</taxon>
        <taxon>Chordata</taxon>
        <taxon>Craniata</taxon>
        <taxon>Vertebrata</taxon>
        <taxon>Euteleostomi</taxon>
        <taxon>Actinopterygii</taxon>
        <taxon>Neopterygii</taxon>
        <taxon>Teleostei</taxon>
        <taxon>Clupei</taxon>
        <taxon>Clupeiformes</taxon>
        <taxon>Clupeoidei</taxon>
        <taxon>Clupeidae</taxon>
        <taxon>Alosa</taxon>
    </lineage>
</organism>
<dbReference type="Proteomes" id="UP000823561">
    <property type="component" value="Chromosome 17"/>
</dbReference>
<name>A0AAV6G346_9TELE</name>
<dbReference type="SMART" id="SM00409">
    <property type="entry name" value="IG"/>
    <property type="match status" value="1"/>
</dbReference>
<evidence type="ECO:0000256" key="2">
    <source>
        <dbReference type="SAM" id="Phobius"/>
    </source>
</evidence>
<feature type="transmembrane region" description="Helical" evidence="2">
    <location>
        <begin position="62"/>
        <end position="80"/>
    </location>
</feature>
<proteinExistence type="predicted"/>
<dbReference type="InterPro" id="IPR003599">
    <property type="entry name" value="Ig_sub"/>
</dbReference>
<dbReference type="InterPro" id="IPR007110">
    <property type="entry name" value="Ig-like_dom"/>
</dbReference>
<feature type="region of interest" description="Disordered" evidence="1">
    <location>
        <begin position="157"/>
        <end position="182"/>
    </location>
</feature>
<gene>
    <name evidence="4" type="ORF">AALO_G00227280</name>
</gene>
<evidence type="ECO:0000313" key="4">
    <source>
        <dbReference type="EMBL" id="KAG5267905.1"/>
    </source>
</evidence>
<evidence type="ECO:0000256" key="1">
    <source>
        <dbReference type="SAM" id="MobiDB-lite"/>
    </source>
</evidence>
<feature type="domain" description="Ig-like" evidence="3">
    <location>
        <begin position="89"/>
        <end position="170"/>
    </location>
</feature>
<feature type="compositionally biased region" description="Basic and acidic residues" evidence="1">
    <location>
        <begin position="169"/>
        <end position="182"/>
    </location>
</feature>
<dbReference type="Pfam" id="PF13927">
    <property type="entry name" value="Ig_3"/>
    <property type="match status" value="1"/>
</dbReference>
<protein>
    <recommendedName>
        <fullName evidence="3">Ig-like domain-containing protein</fullName>
    </recommendedName>
</protein>
<dbReference type="PANTHER" id="PTHR46013">
    <property type="entry name" value="VASCULAR CELL ADHESION MOLECULE 1"/>
    <property type="match status" value="1"/>
</dbReference>
<reference evidence="4 5" key="1">
    <citation type="submission" date="2020-10" db="EMBL/GenBank/DDBJ databases">
        <title>Chromosome-scale genome assembly of the Allis shad, Alosa alosa.</title>
        <authorList>
            <person name="Margot Z."/>
            <person name="Christophe K."/>
            <person name="Cabau C."/>
            <person name="Louis A."/>
            <person name="Berthelot C."/>
            <person name="Parey E."/>
            <person name="Roest Crollius H."/>
            <person name="Montfort J."/>
            <person name="Robinson-Rechavi M."/>
            <person name="Bucao C."/>
            <person name="Bouchez O."/>
            <person name="Gislard M."/>
            <person name="Lluch J."/>
            <person name="Milhes M."/>
            <person name="Lampietro C."/>
            <person name="Lopez Roques C."/>
            <person name="Donnadieu C."/>
            <person name="Braasch I."/>
            <person name="Desvignes T."/>
            <person name="Postlethwait J."/>
            <person name="Bobe J."/>
            <person name="Guiguen Y."/>
        </authorList>
    </citation>
    <scope>NUCLEOTIDE SEQUENCE [LARGE SCALE GENOMIC DNA]</scope>
    <source>
        <strain evidence="4">M-15738</strain>
        <tissue evidence="4">Blood</tissue>
    </source>
</reference>
<dbReference type="AlphaFoldDB" id="A0AAV6G346"/>
<dbReference type="PROSITE" id="PS50835">
    <property type="entry name" value="IG_LIKE"/>
    <property type="match status" value="1"/>
</dbReference>
<keyword evidence="5" id="KW-1185">Reference proteome</keyword>
<dbReference type="Gene3D" id="2.60.40.10">
    <property type="entry name" value="Immunoglobulins"/>
    <property type="match status" value="1"/>
</dbReference>
<keyword evidence="2" id="KW-1133">Transmembrane helix</keyword>
<dbReference type="SMART" id="SM00408">
    <property type="entry name" value="IGc2"/>
    <property type="match status" value="1"/>
</dbReference>
<dbReference type="PANTHER" id="PTHR46013:SF7">
    <property type="entry name" value="IG-LIKE DOMAIN-CONTAINING PROTEIN"/>
    <property type="match status" value="1"/>
</dbReference>
<dbReference type="InterPro" id="IPR036179">
    <property type="entry name" value="Ig-like_dom_sf"/>
</dbReference>
<evidence type="ECO:0000259" key="3">
    <source>
        <dbReference type="PROSITE" id="PS50835"/>
    </source>
</evidence>
<dbReference type="InterPro" id="IPR003598">
    <property type="entry name" value="Ig_sub2"/>
</dbReference>
<accession>A0AAV6G346</accession>
<keyword evidence="2" id="KW-0472">Membrane</keyword>
<dbReference type="SUPFAM" id="SSF48726">
    <property type="entry name" value="Immunoglobulin"/>
    <property type="match status" value="1"/>
</dbReference>
<dbReference type="EMBL" id="JADWDJ010000017">
    <property type="protein sequence ID" value="KAG5267905.1"/>
    <property type="molecule type" value="Genomic_DNA"/>
</dbReference>
<sequence>MSGTEVQNPLVTGPYRQLSATRSSTKVKSSWKEGKHIQVLSCEIPIRRKSSKYTTPKKQMRLRMTFVTMAMVIPILAVLASSDTGKGKPTAKLTASPDGHVLIGDTVTLTCEIECHSDWTYKWYKDTNQTRLPCYEHTYTITGAAGSDKGQYWCQGERKHNPKTSNTRLETHKSTEREREREHNQRTDICSMICFRFQRS</sequence>
<comment type="caution">
    <text evidence="4">The sequence shown here is derived from an EMBL/GenBank/DDBJ whole genome shotgun (WGS) entry which is preliminary data.</text>
</comment>